<keyword evidence="4" id="KW-1185">Reference proteome</keyword>
<feature type="domain" description="Transcription elongation factor Eaf N-terminal" evidence="2">
    <location>
        <begin position="15"/>
        <end position="115"/>
    </location>
</feature>
<feature type="compositionally biased region" description="Polar residues" evidence="1">
    <location>
        <begin position="359"/>
        <end position="374"/>
    </location>
</feature>
<feature type="region of interest" description="Disordered" evidence="1">
    <location>
        <begin position="355"/>
        <end position="374"/>
    </location>
</feature>
<keyword evidence="3" id="KW-0251">Elongation factor</keyword>
<reference evidence="3" key="1">
    <citation type="journal article" date="2023" name="Mol. Phylogenet. Evol.">
        <title>Genome-scale phylogeny and comparative genomics of the fungal order Sordariales.</title>
        <authorList>
            <person name="Hensen N."/>
            <person name="Bonometti L."/>
            <person name="Westerberg I."/>
            <person name="Brannstrom I.O."/>
            <person name="Guillou S."/>
            <person name="Cros-Aarteil S."/>
            <person name="Calhoun S."/>
            <person name="Haridas S."/>
            <person name="Kuo A."/>
            <person name="Mondo S."/>
            <person name="Pangilinan J."/>
            <person name="Riley R."/>
            <person name="LaButti K."/>
            <person name="Andreopoulos B."/>
            <person name="Lipzen A."/>
            <person name="Chen C."/>
            <person name="Yan M."/>
            <person name="Daum C."/>
            <person name="Ng V."/>
            <person name="Clum A."/>
            <person name="Steindorff A."/>
            <person name="Ohm R.A."/>
            <person name="Martin F."/>
            <person name="Silar P."/>
            <person name="Natvig D.O."/>
            <person name="Lalanne C."/>
            <person name="Gautier V."/>
            <person name="Ament-Velasquez S.L."/>
            <person name="Kruys A."/>
            <person name="Hutchinson M.I."/>
            <person name="Powell A.J."/>
            <person name="Barry K."/>
            <person name="Miller A.N."/>
            <person name="Grigoriev I.V."/>
            <person name="Debuchy R."/>
            <person name="Gladieux P."/>
            <person name="Hiltunen Thoren M."/>
            <person name="Johannesson H."/>
        </authorList>
    </citation>
    <scope>NUCLEOTIDE SEQUENCE</scope>
    <source>
        <strain evidence="3">PSN243</strain>
    </source>
</reference>
<sequence>MAAPGSIDPTKPAKYPIILSDALLGKTSKETYTGVRYNHRPTLSSDAAPSISRLKKSAKDGSYNLGFDDNGDKYQYNGVRTSEDGNYVLIFDPSRKAFVLHRVDSMFHMNLTKTPTDSVESLRKKFPHLEVKAGSSSKQQSKGKKDTAAGAEKVKPPAPAKGKGKEKAAPKKPAAKKAEKAAPKPMELTLPTAAPTPPAPRRDPSPPPPQSVEEEKKPKRRARSPVESEEDDDDDGGLILEFPDGNPTSSFSSFPPTNNFSPAFPPFPATRRFSEFVSRQDEEDDDIDAEGDDEMIEEEEEEEEMEDVKLGSPINRTLITEPERFEFETSADAEGDEFDGDDLEADLEAELEKELMMVENQQAQDSDSSMSEEE</sequence>
<feature type="compositionally biased region" description="Acidic residues" evidence="1">
    <location>
        <begin position="329"/>
        <end position="346"/>
    </location>
</feature>
<dbReference type="Pfam" id="PF09816">
    <property type="entry name" value="EAF"/>
    <property type="match status" value="1"/>
</dbReference>
<proteinExistence type="predicted"/>
<feature type="compositionally biased region" description="Acidic residues" evidence="1">
    <location>
        <begin position="281"/>
        <end position="306"/>
    </location>
</feature>
<reference evidence="3" key="2">
    <citation type="submission" date="2023-05" db="EMBL/GenBank/DDBJ databases">
        <authorList>
            <consortium name="Lawrence Berkeley National Laboratory"/>
            <person name="Steindorff A."/>
            <person name="Hensen N."/>
            <person name="Bonometti L."/>
            <person name="Westerberg I."/>
            <person name="Brannstrom I.O."/>
            <person name="Guillou S."/>
            <person name="Cros-Aarteil S."/>
            <person name="Calhoun S."/>
            <person name="Haridas S."/>
            <person name="Kuo A."/>
            <person name="Mondo S."/>
            <person name="Pangilinan J."/>
            <person name="Riley R."/>
            <person name="Labutti K."/>
            <person name="Andreopoulos B."/>
            <person name="Lipzen A."/>
            <person name="Chen C."/>
            <person name="Yanf M."/>
            <person name="Daum C."/>
            <person name="Ng V."/>
            <person name="Clum A."/>
            <person name="Ohm R."/>
            <person name="Martin F."/>
            <person name="Silar P."/>
            <person name="Natvig D."/>
            <person name="Lalanne C."/>
            <person name="Gautier V."/>
            <person name="Ament-Velasquez S.L."/>
            <person name="Kruys A."/>
            <person name="Hutchinson M.I."/>
            <person name="Powell A.J."/>
            <person name="Barry K."/>
            <person name="Miller A.N."/>
            <person name="Grigoriev I.V."/>
            <person name="Debuchy R."/>
            <person name="Gladieux P."/>
            <person name="Thoren M.H."/>
            <person name="Johannesson H."/>
        </authorList>
    </citation>
    <scope>NUCLEOTIDE SEQUENCE</scope>
    <source>
        <strain evidence="3">PSN243</strain>
    </source>
</reference>
<dbReference type="EMBL" id="MU865922">
    <property type="protein sequence ID" value="KAK4452909.1"/>
    <property type="molecule type" value="Genomic_DNA"/>
</dbReference>
<dbReference type="InterPro" id="IPR019194">
    <property type="entry name" value="Tscrpt_elong_fac_Eaf_N"/>
</dbReference>
<evidence type="ECO:0000313" key="4">
    <source>
        <dbReference type="Proteomes" id="UP001321760"/>
    </source>
</evidence>
<name>A0AAV9GY83_9PEZI</name>
<comment type="caution">
    <text evidence="3">The sequence shown here is derived from an EMBL/GenBank/DDBJ whole genome shotgun (WGS) entry which is preliminary data.</text>
</comment>
<feature type="region of interest" description="Disordered" evidence="1">
    <location>
        <begin position="128"/>
        <end position="346"/>
    </location>
</feature>
<feature type="compositionally biased region" description="Pro residues" evidence="1">
    <location>
        <begin position="194"/>
        <end position="210"/>
    </location>
</feature>
<evidence type="ECO:0000256" key="1">
    <source>
        <dbReference type="SAM" id="MobiDB-lite"/>
    </source>
</evidence>
<accession>A0AAV9GY83</accession>
<dbReference type="GO" id="GO:0003746">
    <property type="term" value="F:translation elongation factor activity"/>
    <property type="evidence" value="ECO:0007669"/>
    <property type="project" value="UniProtKB-KW"/>
</dbReference>
<keyword evidence="3" id="KW-0648">Protein biosynthesis</keyword>
<protein>
    <submittedName>
        <fullName evidence="3">RNA polymerase II transcription elongation factor-domain-containing protein</fullName>
    </submittedName>
</protein>
<evidence type="ECO:0000313" key="3">
    <source>
        <dbReference type="EMBL" id="KAK4452909.1"/>
    </source>
</evidence>
<evidence type="ECO:0000259" key="2">
    <source>
        <dbReference type="Pfam" id="PF09816"/>
    </source>
</evidence>
<feature type="compositionally biased region" description="Basic and acidic residues" evidence="1">
    <location>
        <begin position="143"/>
        <end position="155"/>
    </location>
</feature>
<dbReference type="AlphaFoldDB" id="A0AAV9GY83"/>
<feature type="compositionally biased region" description="Acidic residues" evidence="1">
    <location>
        <begin position="227"/>
        <end position="236"/>
    </location>
</feature>
<gene>
    <name evidence="3" type="ORF">QBC34DRAFT_20267</name>
</gene>
<feature type="compositionally biased region" description="Low complexity" evidence="1">
    <location>
        <begin position="246"/>
        <end position="262"/>
    </location>
</feature>
<organism evidence="3 4">
    <name type="scientific">Podospora aff. communis PSN243</name>
    <dbReference type="NCBI Taxonomy" id="3040156"/>
    <lineage>
        <taxon>Eukaryota</taxon>
        <taxon>Fungi</taxon>
        <taxon>Dikarya</taxon>
        <taxon>Ascomycota</taxon>
        <taxon>Pezizomycotina</taxon>
        <taxon>Sordariomycetes</taxon>
        <taxon>Sordariomycetidae</taxon>
        <taxon>Sordariales</taxon>
        <taxon>Podosporaceae</taxon>
        <taxon>Podospora</taxon>
    </lineage>
</organism>
<dbReference type="Proteomes" id="UP001321760">
    <property type="component" value="Unassembled WGS sequence"/>
</dbReference>